<dbReference type="Pfam" id="PF00989">
    <property type="entry name" value="PAS"/>
    <property type="match status" value="1"/>
</dbReference>
<keyword evidence="1" id="KW-0547">Nucleotide-binding</keyword>
<evidence type="ECO:0000256" key="5">
    <source>
        <dbReference type="ARBA" id="ARBA00023163"/>
    </source>
</evidence>
<dbReference type="InterPro" id="IPR009057">
    <property type="entry name" value="Homeodomain-like_sf"/>
</dbReference>
<dbReference type="Pfam" id="PF25601">
    <property type="entry name" value="AAA_lid_14"/>
    <property type="match status" value="1"/>
</dbReference>
<organism evidence="8 9">
    <name type="scientific">Glaciimonas immobilis</name>
    <dbReference type="NCBI Taxonomy" id="728004"/>
    <lineage>
        <taxon>Bacteria</taxon>
        <taxon>Pseudomonadati</taxon>
        <taxon>Pseudomonadota</taxon>
        <taxon>Betaproteobacteria</taxon>
        <taxon>Burkholderiales</taxon>
        <taxon>Oxalobacteraceae</taxon>
        <taxon>Glaciimonas</taxon>
    </lineage>
</organism>
<evidence type="ECO:0000313" key="9">
    <source>
        <dbReference type="Proteomes" id="UP000571084"/>
    </source>
</evidence>
<dbReference type="CDD" id="cd00130">
    <property type="entry name" value="PAS"/>
    <property type="match status" value="1"/>
</dbReference>
<dbReference type="Proteomes" id="UP000571084">
    <property type="component" value="Unassembled WGS sequence"/>
</dbReference>
<dbReference type="GO" id="GO:0000156">
    <property type="term" value="F:phosphorelay response regulator activity"/>
    <property type="evidence" value="ECO:0007669"/>
    <property type="project" value="InterPro"/>
</dbReference>
<dbReference type="SUPFAM" id="SSF46689">
    <property type="entry name" value="Homeodomain-like"/>
    <property type="match status" value="1"/>
</dbReference>
<gene>
    <name evidence="8" type="ORF">HNR39_003678</name>
</gene>
<dbReference type="Gene3D" id="1.10.8.60">
    <property type="match status" value="1"/>
</dbReference>
<comment type="caution">
    <text evidence="8">The sequence shown here is derived from an EMBL/GenBank/DDBJ whole genome shotgun (WGS) entry which is preliminary data.</text>
</comment>
<dbReference type="PROSITE" id="PS50045">
    <property type="entry name" value="SIGMA54_INTERACT_4"/>
    <property type="match status" value="1"/>
</dbReference>
<dbReference type="SMART" id="SM00382">
    <property type="entry name" value="AAA"/>
    <property type="match status" value="1"/>
</dbReference>
<dbReference type="Gene3D" id="3.40.50.300">
    <property type="entry name" value="P-loop containing nucleotide triphosphate hydrolases"/>
    <property type="match status" value="1"/>
</dbReference>
<dbReference type="FunFam" id="3.40.50.300:FF:000006">
    <property type="entry name" value="DNA-binding transcriptional regulator NtrC"/>
    <property type="match status" value="1"/>
</dbReference>
<evidence type="ECO:0000256" key="4">
    <source>
        <dbReference type="ARBA" id="ARBA00023125"/>
    </source>
</evidence>
<dbReference type="AlphaFoldDB" id="A0A840RZI2"/>
<dbReference type="InterPro" id="IPR025662">
    <property type="entry name" value="Sigma_54_int_dom_ATP-bd_1"/>
</dbReference>
<evidence type="ECO:0000256" key="1">
    <source>
        <dbReference type="ARBA" id="ARBA00022741"/>
    </source>
</evidence>
<dbReference type="PROSITE" id="PS00676">
    <property type="entry name" value="SIGMA54_INTERACT_2"/>
    <property type="match status" value="1"/>
</dbReference>
<dbReference type="Pfam" id="PF00158">
    <property type="entry name" value="Sigma54_activat"/>
    <property type="match status" value="1"/>
</dbReference>
<evidence type="ECO:0000256" key="2">
    <source>
        <dbReference type="ARBA" id="ARBA00022840"/>
    </source>
</evidence>
<dbReference type="GO" id="GO:0043565">
    <property type="term" value="F:sequence-specific DNA binding"/>
    <property type="evidence" value="ECO:0007669"/>
    <property type="project" value="InterPro"/>
</dbReference>
<dbReference type="EMBL" id="JACHHQ010000008">
    <property type="protein sequence ID" value="MBB5201820.1"/>
    <property type="molecule type" value="Genomic_DNA"/>
</dbReference>
<dbReference type="Gene3D" id="1.10.10.60">
    <property type="entry name" value="Homeodomain-like"/>
    <property type="match status" value="1"/>
</dbReference>
<dbReference type="SUPFAM" id="SSF55785">
    <property type="entry name" value="PYP-like sensor domain (PAS domain)"/>
    <property type="match status" value="1"/>
</dbReference>
<dbReference type="SUPFAM" id="SSF159800">
    <property type="entry name" value="PrpR receptor domain-like"/>
    <property type="match status" value="1"/>
</dbReference>
<dbReference type="Gene3D" id="3.30.450.20">
    <property type="entry name" value="PAS domain"/>
    <property type="match status" value="1"/>
</dbReference>
<dbReference type="RefSeq" id="WP_168057178.1">
    <property type="nucleotide sequence ID" value="NZ_JAAOZT010000017.1"/>
</dbReference>
<dbReference type="InterPro" id="IPR002197">
    <property type="entry name" value="HTH_Fis"/>
</dbReference>
<dbReference type="InterPro" id="IPR003593">
    <property type="entry name" value="AAA+_ATPase"/>
</dbReference>
<dbReference type="CDD" id="cd00009">
    <property type="entry name" value="AAA"/>
    <property type="match status" value="1"/>
</dbReference>
<accession>A0A840RZI2</accession>
<protein>
    <submittedName>
        <fullName evidence="8">Propionate catabolism operon transcriptional regulator</fullName>
    </submittedName>
</protein>
<dbReference type="SUPFAM" id="SSF52540">
    <property type="entry name" value="P-loop containing nucleoside triphosphate hydrolases"/>
    <property type="match status" value="1"/>
</dbReference>
<keyword evidence="2" id="KW-0067">ATP-binding</keyword>
<evidence type="ECO:0000259" key="6">
    <source>
        <dbReference type="PROSITE" id="PS50045"/>
    </source>
</evidence>
<dbReference type="GO" id="GO:0006355">
    <property type="term" value="P:regulation of DNA-templated transcription"/>
    <property type="evidence" value="ECO:0007669"/>
    <property type="project" value="InterPro"/>
</dbReference>
<evidence type="ECO:0000313" key="8">
    <source>
        <dbReference type="EMBL" id="MBB5201820.1"/>
    </source>
</evidence>
<dbReference type="InterPro" id="IPR058031">
    <property type="entry name" value="AAA_lid_NorR"/>
</dbReference>
<dbReference type="InterPro" id="IPR002078">
    <property type="entry name" value="Sigma_54_int"/>
</dbReference>
<dbReference type="Gene3D" id="3.40.50.2300">
    <property type="match status" value="1"/>
</dbReference>
<dbReference type="InterPro" id="IPR027417">
    <property type="entry name" value="P-loop_NTPase"/>
</dbReference>
<dbReference type="Pfam" id="PF02954">
    <property type="entry name" value="HTH_8"/>
    <property type="match status" value="1"/>
</dbReference>
<dbReference type="PROSITE" id="PS50112">
    <property type="entry name" value="PAS"/>
    <property type="match status" value="1"/>
</dbReference>
<dbReference type="Pfam" id="PF06506">
    <property type="entry name" value="PrpR_N"/>
    <property type="match status" value="1"/>
</dbReference>
<dbReference type="PROSITE" id="PS00675">
    <property type="entry name" value="SIGMA54_INTERACT_1"/>
    <property type="match status" value="1"/>
</dbReference>
<sequence>MKNSLARITVIISHLDLHSYPSLLAREVQSIVPSFSDVADVRVMDLPFRDSLAYAKEAERSGEVEIFVCAGATGAFLQKNLATPVVLMKSTGNDLMLAMYEAINHSTKIAVLSYQKTNVELAHTGDLWKVAFKSYQYSTLDQVKEQVSNLRTSGCEVVIGSSMVTEVATAAGLIGVLLLSARSIRLAIDEALLLIRSQRAESSRRRHINAILRHLTDGVVALDATGKIQAANEVFAGFFNASASDIIDRHFNDVAPELDIHQYLKSSPIGGFLVTVKQRTLLVNAYPLSDETENDGTVIICQDTNAVQRADRRIRSGARGQDFRATHCLSEIAAAAKKTQYLVKLAAVYARTDSTILLQGESGTGKELFAQGIHNDSARAHGPFVAVNCAALPETLLESELFGYEDGAFSGSRRGGKPGLFELAHTGTIFLDEIGDMPLPLQTRLLRVLQEREVMRLGGTHTTLVDVRVIAATHQNLIKQISNGTFRRDLFYRLNVLQLTLPPLTERLEDLPHLCHIIMEKIAKRLKLGDAPHQVIPTLLPHFFKYHWPGNVRELENILERAAIYFAHKDEPLFLQQESDIVNLIFGPSVTEIGEERPAEHLRSDPALRTVRESKQAVNICAGNFSAAAKLLGISRSTLYRRMKSNSTA</sequence>
<dbReference type="Gene3D" id="3.40.50.10660">
    <property type="entry name" value="PrpR receptor domain-like"/>
    <property type="match status" value="1"/>
</dbReference>
<proteinExistence type="predicted"/>
<dbReference type="InterPro" id="IPR025943">
    <property type="entry name" value="Sigma_54_int_dom_ATP-bd_2"/>
</dbReference>
<reference evidence="8 9" key="1">
    <citation type="submission" date="2020-08" db="EMBL/GenBank/DDBJ databases">
        <title>Genomic Encyclopedia of Type Strains, Phase IV (KMG-IV): sequencing the most valuable type-strain genomes for metagenomic binning, comparative biology and taxonomic classification.</title>
        <authorList>
            <person name="Goeker M."/>
        </authorList>
    </citation>
    <scope>NUCLEOTIDE SEQUENCE [LARGE SCALE GENOMIC DNA]</scope>
    <source>
        <strain evidence="8 9">DSM 23240</strain>
    </source>
</reference>
<evidence type="ECO:0000259" key="7">
    <source>
        <dbReference type="PROSITE" id="PS50112"/>
    </source>
</evidence>
<dbReference type="InterPro" id="IPR035965">
    <property type="entry name" value="PAS-like_dom_sf"/>
</dbReference>
<keyword evidence="4" id="KW-0238">DNA-binding</keyword>
<dbReference type="SMART" id="SM00091">
    <property type="entry name" value="PAS"/>
    <property type="match status" value="1"/>
</dbReference>
<dbReference type="PROSITE" id="PS00688">
    <property type="entry name" value="SIGMA54_INTERACT_3"/>
    <property type="match status" value="1"/>
</dbReference>
<keyword evidence="5" id="KW-0804">Transcription</keyword>
<dbReference type="PANTHER" id="PTHR32071">
    <property type="entry name" value="TRANSCRIPTIONAL REGULATORY PROTEIN"/>
    <property type="match status" value="1"/>
</dbReference>
<dbReference type="InterPro" id="IPR010524">
    <property type="entry name" value="Sig_transdc_resp-reg_PrpR_N"/>
</dbReference>
<keyword evidence="3" id="KW-0805">Transcription regulation</keyword>
<feature type="domain" description="Sigma-54 factor interaction" evidence="6">
    <location>
        <begin position="332"/>
        <end position="564"/>
    </location>
</feature>
<keyword evidence="9" id="KW-1185">Reference proteome</keyword>
<dbReference type="InterPro" id="IPR000014">
    <property type="entry name" value="PAS"/>
</dbReference>
<evidence type="ECO:0000256" key="3">
    <source>
        <dbReference type="ARBA" id="ARBA00023015"/>
    </source>
</evidence>
<dbReference type="InterPro" id="IPR025944">
    <property type="entry name" value="Sigma_54_int_dom_CS"/>
</dbReference>
<feature type="domain" description="PAS" evidence="7">
    <location>
        <begin position="204"/>
        <end position="257"/>
    </location>
</feature>
<name>A0A840RZI2_9BURK</name>
<dbReference type="InterPro" id="IPR013767">
    <property type="entry name" value="PAS_fold"/>
</dbReference>
<dbReference type="GO" id="GO:0005524">
    <property type="term" value="F:ATP binding"/>
    <property type="evidence" value="ECO:0007669"/>
    <property type="project" value="UniProtKB-KW"/>
</dbReference>